<gene>
    <name evidence="2" type="ORF">L21SP5_01988</name>
</gene>
<proteinExistence type="predicted"/>
<evidence type="ECO:0000313" key="2">
    <source>
        <dbReference type="EMBL" id="ALO15627.1"/>
    </source>
</evidence>
<keyword evidence="1" id="KW-0472">Membrane</keyword>
<dbReference type="PATRIC" id="fig|1307839.3.peg.2103"/>
<sequence length="127" mass="14991">MWKTYRKFLITTLLLSLVLSFAGWAIFNFTSLVSFHPAYIYLLIAYLIFTWIIQYALYRYVQKRLAVFNRAFMGLTGLKLLVLIAAMLIMAFTVPVLFKTLLIEMLILYLLFSVVEIRDILQFMKKK</sequence>
<feature type="transmembrane region" description="Helical" evidence="1">
    <location>
        <begin position="38"/>
        <end position="58"/>
    </location>
</feature>
<dbReference type="AlphaFoldDB" id="A0A0S2I024"/>
<organism evidence="2 3">
    <name type="scientific">Salinivirga cyanobacteriivorans</name>
    <dbReference type="NCBI Taxonomy" id="1307839"/>
    <lineage>
        <taxon>Bacteria</taxon>
        <taxon>Pseudomonadati</taxon>
        <taxon>Bacteroidota</taxon>
        <taxon>Bacteroidia</taxon>
        <taxon>Bacteroidales</taxon>
        <taxon>Salinivirgaceae</taxon>
        <taxon>Salinivirga</taxon>
    </lineage>
</organism>
<name>A0A0S2I024_9BACT</name>
<keyword evidence="1" id="KW-1133">Transmembrane helix</keyword>
<evidence type="ECO:0008006" key="4">
    <source>
        <dbReference type="Google" id="ProtNLM"/>
    </source>
</evidence>
<feature type="transmembrane region" description="Helical" evidence="1">
    <location>
        <begin position="70"/>
        <end position="90"/>
    </location>
</feature>
<evidence type="ECO:0000313" key="3">
    <source>
        <dbReference type="Proteomes" id="UP000064893"/>
    </source>
</evidence>
<evidence type="ECO:0000256" key="1">
    <source>
        <dbReference type="SAM" id="Phobius"/>
    </source>
</evidence>
<dbReference type="Proteomes" id="UP000064893">
    <property type="component" value="Chromosome"/>
</dbReference>
<dbReference type="KEGG" id="blq:L21SP5_01988"/>
<dbReference type="RefSeq" id="WP_057953067.1">
    <property type="nucleotide sequence ID" value="NZ_CP013118.1"/>
</dbReference>
<dbReference type="EMBL" id="CP013118">
    <property type="protein sequence ID" value="ALO15627.1"/>
    <property type="molecule type" value="Genomic_DNA"/>
</dbReference>
<accession>A0A0S2I024</accession>
<reference evidence="2 3" key="1">
    <citation type="submission" date="2015-11" db="EMBL/GenBank/DDBJ databases">
        <title>Description and complete genome sequence of a novel strain predominating in hypersaline microbial mats and representing a new family of the Bacteriodetes phylum.</title>
        <authorList>
            <person name="Spring S."/>
            <person name="Bunk B."/>
            <person name="Sproer C."/>
            <person name="Klenk H.-P."/>
        </authorList>
    </citation>
    <scope>NUCLEOTIDE SEQUENCE [LARGE SCALE GENOMIC DNA]</scope>
    <source>
        <strain evidence="2 3">L21-Spi-D4</strain>
    </source>
</reference>
<keyword evidence="1" id="KW-0812">Transmembrane</keyword>
<protein>
    <recommendedName>
        <fullName evidence="4">ATP synthase I chain</fullName>
    </recommendedName>
</protein>
<keyword evidence="3" id="KW-1185">Reference proteome</keyword>
<feature type="transmembrane region" description="Helical" evidence="1">
    <location>
        <begin position="96"/>
        <end position="117"/>
    </location>
</feature>